<feature type="compositionally biased region" description="Polar residues" evidence="1">
    <location>
        <begin position="60"/>
        <end position="74"/>
    </location>
</feature>
<sequence>MEAIIQTLITRKTGPYLFTGDIYHWIRLRRLVYQHNYTSFFRSTPHTGRGNVGQFRKKQQATNSQRDSVKESQGQGVLNLSKTVLNTNQMFALDFEEQFVYPHKLFRLHAIVWLRFIDDCFMLRHGTPAELDVFLVSLNQFHRDIQFTSSISTSSVNFLDVQISKHDGFLRTDLYTKPTDSNSMLHVNSFHSTKQISSIPYSQFLLVRRTVNDESIINERLTDFSQKFLDKGYNTRLIRKAKCKALHISREELLSTPHRPKHDRISFQRNVMMLHTMGVSADVITHRPTETGSD</sequence>
<gene>
    <name evidence="3" type="ORF">PECUL_23A026199</name>
</gene>
<protein>
    <recommendedName>
        <fullName evidence="2">Helix-turn-helix domain-containing protein</fullName>
    </recommendedName>
</protein>
<dbReference type="InterPro" id="IPR058912">
    <property type="entry name" value="HTH_animal"/>
</dbReference>
<feature type="domain" description="Helix-turn-helix" evidence="2">
    <location>
        <begin position="184"/>
        <end position="241"/>
    </location>
</feature>
<dbReference type="EMBL" id="OW240913">
    <property type="protein sequence ID" value="CAH2249448.1"/>
    <property type="molecule type" value="Genomic_DNA"/>
</dbReference>
<feature type="region of interest" description="Disordered" evidence="1">
    <location>
        <begin position="48"/>
        <end position="74"/>
    </location>
</feature>
<evidence type="ECO:0000259" key="2">
    <source>
        <dbReference type="Pfam" id="PF26215"/>
    </source>
</evidence>
<dbReference type="Proteomes" id="UP001295444">
    <property type="component" value="Chromosome 02"/>
</dbReference>
<dbReference type="Pfam" id="PF26215">
    <property type="entry name" value="HTH_animal"/>
    <property type="match status" value="1"/>
</dbReference>
<accession>A0AAD1RDE8</accession>
<evidence type="ECO:0000313" key="3">
    <source>
        <dbReference type="EMBL" id="CAH2249448.1"/>
    </source>
</evidence>
<evidence type="ECO:0000313" key="4">
    <source>
        <dbReference type="Proteomes" id="UP001295444"/>
    </source>
</evidence>
<keyword evidence="4" id="KW-1185">Reference proteome</keyword>
<dbReference type="PANTHER" id="PTHR21301:SF12">
    <property type="match status" value="1"/>
</dbReference>
<organism evidence="3 4">
    <name type="scientific">Pelobates cultripes</name>
    <name type="common">Western spadefoot toad</name>
    <dbReference type="NCBI Taxonomy" id="61616"/>
    <lineage>
        <taxon>Eukaryota</taxon>
        <taxon>Metazoa</taxon>
        <taxon>Chordata</taxon>
        <taxon>Craniata</taxon>
        <taxon>Vertebrata</taxon>
        <taxon>Euteleostomi</taxon>
        <taxon>Amphibia</taxon>
        <taxon>Batrachia</taxon>
        <taxon>Anura</taxon>
        <taxon>Pelobatoidea</taxon>
        <taxon>Pelobatidae</taxon>
        <taxon>Pelobates</taxon>
    </lineage>
</organism>
<name>A0AAD1RDE8_PELCU</name>
<evidence type="ECO:0000256" key="1">
    <source>
        <dbReference type="SAM" id="MobiDB-lite"/>
    </source>
</evidence>
<reference evidence="3" key="1">
    <citation type="submission" date="2022-03" db="EMBL/GenBank/DDBJ databases">
        <authorList>
            <person name="Alioto T."/>
            <person name="Alioto T."/>
            <person name="Gomez Garrido J."/>
        </authorList>
    </citation>
    <scope>NUCLEOTIDE SEQUENCE</scope>
</reference>
<dbReference type="PANTHER" id="PTHR21301">
    <property type="entry name" value="REVERSE TRANSCRIPTASE"/>
    <property type="match status" value="1"/>
</dbReference>
<proteinExistence type="predicted"/>
<dbReference type="AlphaFoldDB" id="A0AAD1RDE8"/>